<keyword evidence="1" id="KW-1133">Transmembrane helix</keyword>
<proteinExistence type="predicted"/>
<evidence type="ECO:0000256" key="1">
    <source>
        <dbReference type="SAM" id="Phobius"/>
    </source>
</evidence>
<dbReference type="AlphaFoldDB" id="A0A6J5B2S9"/>
<dbReference type="PANTHER" id="PTHR34219:SF6">
    <property type="entry name" value="BLR3280 PROTEIN"/>
    <property type="match status" value="1"/>
</dbReference>
<sequence length="134" mass="15329">MALRAAAARLVPGAALTDLQVLGHYDFYYYGRDEHAMLGHIEKPLPVWRLVFDDPQASWVYLDPRTGQVLSRQDRGNRASRWLFAFLHSWDWTGLLTRRPLWDILLVFLSLGGAALSLTGVVIGWRRLGRKLRA</sequence>
<name>A0A6J5B2S9_9BURK</name>
<dbReference type="EMBL" id="CADIJR010000059">
    <property type="protein sequence ID" value="CAB3689103.1"/>
    <property type="molecule type" value="Genomic_DNA"/>
</dbReference>
<evidence type="ECO:0000313" key="2">
    <source>
        <dbReference type="EMBL" id="CAB3689103.1"/>
    </source>
</evidence>
<organism evidence="2 3">
    <name type="scientific">Achromobacter insuavis</name>
    <dbReference type="NCBI Taxonomy" id="1287735"/>
    <lineage>
        <taxon>Bacteria</taxon>
        <taxon>Pseudomonadati</taxon>
        <taxon>Pseudomonadota</taxon>
        <taxon>Betaproteobacteria</taxon>
        <taxon>Burkholderiales</taxon>
        <taxon>Alcaligenaceae</taxon>
        <taxon>Achromobacter</taxon>
    </lineage>
</organism>
<dbReference type="PANTHER" id="PTHR34219">
    <property type="entry name" value="IRON-REGULATED INNER MEMBRANE PROTEIN-RELATED"/>
    <property type="match status" value="1"/>
</dbReference>
<keyword evidence="1" id="KW-0472">Membrane</keyword>
<dbReference type="Proteomes" id="UP000507979">
    <property type="component" value="Unassembled WGS sequence"/>
</dbReference>
<keyword evidence="1" id="KW-0812">Transmembrane</keyword>
<keyword evidence="3" id="KW-1185">Reference proteome</keyword>
<protein>
    <recommendedName>
        <fullName evidence="4">PepSY domain-containing protein</fullName>
    </recommendedName>
</protein>
<dbReference type="InterPro" id="IPR005625">
    <property type="entry name" value="PepSY-ass_TM"/>
</dbReference>
<feature type="transmembrane region" description="Helical" evidence="1">
    <location>
        <begin position="104"/>
        <end position="125"/>
    </location>
</feature>
<gene>
    <name evidence="2" type="ORF">LMG26845_04656</name>
</gene>
<evidence type="ECO:0000313" key="3">
    <source>
        <dbReference type="Proteomes" id="UP000507979"/>
    </source>
</evidence>
<reference evidence="2 3" key="1">
    <citation type="submission" date="2020-04" db="EMBL/GenBank/DDBJ databases">
        <authorList>
            <person name="De Canck E."/>
        </authorList>
    </citation>
    <scope>NUCLEOTIDE SEQUENCE [LARGE SCALE GENOMIC DNA]</scope>
    <source>
        <strain evidence="2 3">LMG 26845</strain>
    </source>
</reference>
<accession>A0A6J5B2S9</accession>
<evidence type="ECO:0008006" key="4">
    <source>
        <dbReference type="Google" id="ProtNLM"/>
    </source>
</evidence>